<dbReference type="GO" id="GO:0005737">
    <property type="term" value="C:cytoplasm"/>
    <property type="evidence" value="ECO:0007669"/>
    <property type="project" value="UniProtKB-SubCell"/>
</dbReference>
<dbReference type="Proteomes" id="UP000006327">
    <property type="component" value="Unassembled WGS sequence"/>
</dbReference>
<dbReference type="AlphaFoldDB" id="K6YLJ8"/>
<dbReference type="RefSeq" id="WP_007616361.1">
    <property type="nucleotide sequence ID" value="NZ_BAEO01000007.1"/>
</dbReference>
<comment type="function">
    <text evidence="8">Also involved in hydrogenase metallocenter assembly, probably by participating in the nickel insertion step. This function in hydrogenase biosynthesis requires chaperone activity and the presence of the metal-binding domain, but not PPIase activity.</text>
</comment>
<keyword evidence="14" id="KW-1185">Reference proteome</keyword>
<evidence type="ECO:0000256" key="10">
    <source>
        <dbReference type="RuleBase" id="RU003915"/>
    </source>
</evidence>
<dbReference type="InterPro" id="IPR046357">
    <property type="entry name" value="PPIase_dom_sf"/>
</dbReference>
<keyword evidence="4" id="KW-0963">Cytoplasm</keyword>
<comment type="similarity">
    <text evidence="3 10">Belongs to the FKBP-type PPIase family.</text>
</comment>
<comment type="caution">
    <text evidence="13">The sequence shown here is derived from an EMBL/GenBank/DDBJ whole genome shotgun (WGS) entry which is preliminary data.</text>
</comment>
<dbReference type="eggNOG" id="COG1047">
    <property type="taxonomic scope" value="Bacteria"/>
</dbReference>
<dbReference type="EMBL" id="BAEO01000007">
    <property type="protein sequence ID" value="GAC17508.1"/>
    <property type="molecule type" value="Genomic_DNA"/>
</dbReference>
<dbReference type="SUPFAM" id="SSF54534">
    <property type="entry name" value="FKBP-like"/>
    <property type="match status" value="1"/>
</dbReference>
<comment type="subcellular location">
    <subcellularLocation>
        <location evidence="2">Cytoplasm</location>
    </subcellularLocation>
</comment>
<dbReference type="InterPro" id="IPR001179">
    <property type="entry name" value="PPIase_FKBP_dom"/>
</dbReference>
<dbReference type="PANTHER" id="PTHR47861:SF3">
    <property type="entry name" value="FKBP-TYPE PEPTIDYL-PROLYL CIS-TRANS ISOMERASE SLYD"/>
    <property type="match status" value="1"/>
</dbReference>
<evidence type="ECO:0000256" key="4">
    <source>
        <dbReference type="ARBA" id="ARBA00022490"/>
    </source>
</evidence>
<evidence type="ECO:0000256" key="6">
    <source>
        <dbReference type="ARBA" id="ARBA00023186"/>
    </source>
</evidence>
<keyword evidence="6" id="KW-0143">Chaperone</keyword>
<evidence type="ECO:0000256" key="7">
    <source>
        <dbReference type="ARBA" id="ARBA00023235"/>
    </source>
</evidence>
<comment type="catalytic activity">
    <reaction evidence="1 9 10">
        <text>[protein]-peptidylproline (omega=180) = [protein]-peptidylproline (omega=0)</text>
        <dbReference type="Rhea" id="RHEA:16237"/>
        <dbReference type="Rhea" id="RHEA-COMP:10747"/>
        <dbReference type="Rhea" id="RHEA-COMP:10748"/>
        <dbReference type="ChEBI" id="CHEBI:83833"/>
        <dbReference type="ChEBI" id="CHEBI:83834"/>
        <dbReference type="EC" id="5.2.1.8"/>
    </reaction>
</comment>
<dbReference type="Gene3D" id="3.10.50.40">
    <property type="match status" value="1"/>
</dbReference>
<evidence type="ECO:0000256" key="1">
    <source>
        <dbReference type="ARBA" id="ARBA00000971"/>
    </source>
</evidence>
<evidence type="ECO:0000256" key="9">
    <source>
        <dbReference type="PROSITE-ProRule" id="PRU00277"/>
    </source>
</evidence>
<evidence type="ECO:0000256" key="2">
    <source>
        <dbReference type="ARBA" id="ARBA00004496"/>
    </source>
</evidence>
<keyword evidence="7 9" id="KW-0413">Isomerase</keyword>
<dbReference type="PANTHER" id="PTHR47861">
    <property type="entry name" value="FKBP-TYPE PEPTIDYL-PROLYL CIS-TRANS ISOMERASE SLYD"/>
    <property type="match status" value="1"/>
</dbReference>
<evidence type="ECO:0000313" key="14">
    <source>
        <dbReference type="Proteomes" id="UP000006327"/>
    </source>
</evidence>
<dbReference type="Pfam" id="PF00254">
    <property type="entry name" value="FKBP_C"/>
    <property type="match status" value="1"/>
</dbReference>
<evidence type="ECO:0000256" key="3">
    <source>
        <dbReference type="ARBA" id="ARBA00006577"/>
    </source>
</evidence>
<sequence length="165" mass="17624">MITDQKVVSLNYTVKDTEGQVVDSSEGAAPLVYLHGQGNIIPGLEAALVGKAPGEEFDVTVEPADAYGEYNEEILQVVPREVFEGVESIETGMVFTAQAQNGPVQLTIAKVDGDEITVDPNHPLSGKILHFSGSVIEVREATEEELTHGHVHGEGGHQHQEQAAS</sequence>
<name>K6YLJ8_9ALTE</name>
<feature type="domain" description="PPIase FKBP-type" evidence="12">
    <location>
        <begin position="5"/>
        <end position="79"/>
    </location>
</feature>
<evidence type="ECO:0000256" key="5">
    <source>
        <dbReference type="ARBA" id="ARBA00023110"/>
    </source>
</evidence>
<keyword evidence="5 9" id="KW-0697">Rotamase</keyword>
<organism evidence="13 14">
    <name type="scientific">Paraglaciecola arctica BSs20135</name>
    <dbReference type="NCBI Taxonomy" id="493475"/>
    <lineage>
        <taxon>Bacteria</taxon>
        <taxon>Pseudomonadati</taxon>
        <taxon>Pseudomonadota</taxon>
        <taxon>Gammaproteobacteria</taxon>
        <taxon>Alteromonadales</taxon>
        <taxon>Alteromonadaceae</taxon>
        <taxon>Paraglaciecola</taxon>
    </lineage>
</organism>
<dbReference type="GO" id="GO:0003755">
    <property type="term" value="F:peptidyl-prolyl cis-trans isomerase activity"/>
    <property type="evidence" value="ECO:0007669"/>
    <property type="project" value="UniProtKB-UniRule"/>
</dbReference>
<proteinExistence type="inferred from homology"/>
<gene>
    <name evidence="13" type="primary">slyD</name>
    <name evidence="13" type="ORF">GARC_0527</name>
</gene>
<evidence type="ECO:0000256" key="8">
    <source>
        <dbReference type="ARBA" id="ARBA00037071"/>
    </source>
</evidence>
<evidence type="ECO:0000256" key="11">
    <source>
        <dbReference type="SAM" id="MobiDB-lite"/>
    </source>
</evidence>
<dbReference type="NCBIfam" id="NF008008">
    <property type="entry name" value="PRK10737.1"/>
    <property type="match status" value="1"/>
</dbReference>
<protein>
    <recommendedName>
        <fullName evidence="10">Peptidyl-prolyl cis-trans isomerase</fullName>
        <ecNumber evidence="10">5.2.1.8</ecNumber>
    </recommendedName>
</protein>
<reference evidence="13 14" key="1">
    <citation type="journal article" date="2017" name="Antonie Van Leeuwenhoek">
        <title>Rhizobium rhizosphaerae sp. nov., a novel species isolated from rice rhizosphere.</title>
        <authorList>
            <person name="Zhao J.J."/>
            <person name="Zhang J."/>
            <person name="Zhang R.J."/>
            <person name="Zhang C.W."/>
            <person name="Yin H.Q."/>
            <person name="Zhang X.X."/>
        </authorList>
    </citation>
    <scope>NUCLEOTIDE SEQUENCE [LARGE SCALE GENOMIC DNA]</scope>
    <source>
        <strain evidence="13 14">BSs20135</strain>
    </source>
</reference>
<accession>K6YLJ8</accession>
<feature type="region of interest" description="Disordered" evidence="11">
    <location>
        <begin position="144"/>
        <end position="165"/>
    </location>
</feature>
<dbReference type="EC" id="5.2.1.8" evidence="10"/>
<dbReference type="PROSITE" id="PS50059">
    <property type="entry name" value="FKBP_PPIASE"/>
    <property type="match status" value="1"/>
</dbReference>
<dbReference type="GO" id="GO:0042026">
    <property type="term" value="P:protein refolding"/>
    <property type="evidence" value="ECO:0007669"/>
    <property type="project" value="UniProtKB-ARBA"/>
</dbReference>
<evidence type="ECO:0000313" key="13">
    <source>
        <dbReference type="EMBL" id="GAC17508.1"/>
    </source>
</evidence>
<evidence type="ECO:0000259" key="12">
    <source>
        <dbReference type="PROSITE" id="PS50059"/>
    </source>
</evidence>
<dbReference type="OrthoDB" id="9808891at2"/>
<dbReference type="STRING" id="493475.GARC_0527"/>